<dbReference type="AlphaFoldDB" id="A0A1Y1Q7R8"/>
<organism evidence="2 3">
    <name type="scientific">Thiothrix lacustris</name>
    <dbReference type="NCBI Taxonomy" id="525917"/>
    <lineage>
        <taxon>Bacteria</taxon>
        <taxon>Pseudomonadati</taxon>
        <taxon>Pseudomonadota</taxon>
        <taxon>Gammaproteobacteria</taxon>
        <taxon>Thiotrichales</taxon>
        <taxon>Thiotrichaceae</taxon>
        <taxon>Thiothrix</taxon>
    </lineage>
</organism>
<sequence>MFLFKKLLSNAIMPLSLCVLLLLIGLVLLWFTHRQKTGRVLVTAGSVLLLAVSYGWGFVPALKALEHEYPPVTAVVADAKCCCVGWWHVF</sequence>
<dbReference type="Proteomes" id="UP000192491">
    <property type="component" value="Unassembled WGS sequence"/>
</dbReference>
<comment type="caution">
    <text evidence="2">The sequence shown here is derived from an EMBL/GenBank/DDBJ whole genome shotgun (WGS) entry which is preliminary data.</text>
</comment>
<keyword evidence="1" id="KW-0472">Membrane</keyword>
<keyword evidence="1" id="KW-1133">Transmembrane helix</keyword>
<name>A0A1Y1Q7R8_9GAMM</name>
<evidence type="ECO:0000256" key="1">
    <source>
        <dbReference type="SAM" id="Phobius"/>
    </source>
</evidence>
<dbReference type="EMBL" id="MTEJ01000744">
    <property type="protein sequence ID" value="OQW98580.1"/>
    <property type="molecule type" value="Genomic_DNA"/>
</dbReference>
<keyword evidence="1" id="KW-0812">Transmembrane</keyword>
<feature type="transmembrane region" description="Helical" evidence="1">
    <location>
        <begin position="40"/>
        <end position="59"/>
    </location>
</feature>
<reference evidence="2 3" key="1">
    <citation type="submission" date="2017-01" db="EMBL/GenBank/DDBJ databases">
        <title>Novel large sulfur bacteria in the metagenomes of groundwater-fed chemosynthetic microbial mats in the Lake Huron basin.</title>
        <authorList>
            <person name="Sharrar A.M."/>
            <person name="Flood B.E."/>
            <person name="Bailey J.V."/>
            <person name="Jones D.S."/>
            <person name="Biddanda B."/>
            <person name="Ruberg S.A."/>
            <person name="Marcus D.N."/>
            <person name="Dick G.J."/>
        </authorList>
    </citation>
    <scope>NUCLEOTIDE SEQUENCE [LARGE SCALE GENOMIC DNA]</scope>
    <source>
        <strain evidence="2">A8</strain>
    </source>
</reference>
<evidence type="ECO:0000313" key="2">
    <source>
        <dbReference type="EMBL" id="OQW98580.1"/>
    </source>
</evidence>
<protein>
    <recommendedName>
        <fullName evidence="4">YdcF family protein</fullName>
    </recommendedName>
</protein>
<accession>A0A1Y1Q7R8</accession>
<feature type="transmembrane region" description="Helical" evidence="1">
    <location>
        <begin position="12"/>
        <end position="31"/>
    </location>
</feature>
<evidence type="ECO:0000313" key="3">
    <source>
        <dbReference type="Proteomes" id="UP000192491"/>
    </source>
</evidence>
<proteinExistence type="predicted"/>
<evidence type="ECO:0008006" key="4">
    <source>
        <dbReference type="Google" id="ProtNLM"/>
    </source>
</evidence>
<gene>
    <name evidence="2" type="ORF">BWK73_52210</name>
</gene>